<dbReference type="EMBL" id="VSFG01000002">
    <property type="protein sequence ID" value="TYB46183.1"/>
    <property type="molecule type" value="Genomic_DNA"/>
</dbReference>
<dbReference type="Proteomes" id="UP000323380">
    <property type="component" value="Unassembled WGS sequence"/>
</dbReference>
<comment type="caution">
    <text evidence="2">The sequence shown here is derived from an EMBL/GenBank/DDBJ whole genome shotgun (WGS) entry which is preliminary data.</text>
</comment>
<organism evidence="2 3">
    <name type="scientific">Actinomadura chibensis</name>
    <dbReference type="NCBI Taxonomy" id="392828"/>
    <lineage>
        <taxon>Bacteria</taxon>
        <taxon>Bacillati</taxon>
        <taxon>Actinomycetota</taxon>
        <taxon>Actinomycetes</taxon>
        <taxon>Streptosporangiales</taxon>
        <taxon>Thermomonosporaceae</taxon>
        <taxon>Actinomadura</taxon>
    </lineage>
</organism>
<keyword evidence="3" id="KW-1185">Reference proteome</keyword>
<evidence type="ECO:0000313" key="2">
    <source>
        <dbReference type="EMBL" id="TYB46183.1"/>
    </source>
</evidence>
<feature type="region of interest" description="Disordered" evidence="1">
    <location>
        <begin position="314"/>
        <end position="334"/>
    </location>
</feature>
<feature type="region of interest" description="Disordered" evidence="1">
    <location>
        <begin position="1"/>
        <end position="195"/>
    </location>
</feature>
<sequence length="437" mass="45180">MTPPPNPESPSATARDPLQGGEAGAGWEPHEPGPVPQDDPLSGGPASAGSSPSWQPHDPRITPQAGVPTGGEPGASSWPGREPSDTSFGEPPGGPSTWESSADEPSPPRPGGTPGVPAPRAGEPSPENPGGPGWGPGADPLSKEPSAGRHAPRDDEPFLPSKGLSAEPPSVTRPDVTATRWAPADAAVRPGPMADPGRRMELADAFVAEFVGSTTWRATLAVLEGAFPGLGMAATLSGRTDELWRMMDALDRKSAAGIGVPAWLDDAGMVFDLSAHLGTRPARTAPKGPPRASRPYAGAFVIDTLDPLRYHRAVGGPRAPRPLPGEGEGLAPNAAEDDDSGVVIVAHLASAGVRVLDSAVLWRYAGRVVTGTLLEPARPETRARTRRALRALRRVVFVDPDLGLGLCLQVDAARVPRCLLAFGVDRAGGGAPRFVRP</sequence>
<dbReference type="RefSeq" id="WP_067895220.1">
    <property type="nucleotide sequence ID" value="NZ_VSFG01000002.1"/>
</dbReference>
<name>A0A5D0NNQ0_9ACTN</name>
<proteinExistence type="predicted"/>
<protein>
    <submittedName>
        <fullName evidence="2">Uncharacterized protein</fullName>
    </submittedName>
</protein>
<accession>A0A5D0NNQ0</accession>
<gene>
    <name evidence="2" type="ORF">FXF69_12920</name>
</gene>
<feature type="compositionally biased region" description="Low complexity" evidence="1">
    <location>
        <begin position="42"/>
        <end position="53"/>
    </location>
</feature>
<dbReference type="AlphaFoldDB" id="A0A5D0NNQ0"/>
<reference evidence="2 3" key="1">
    <citation type="submission" date="2019-08" db="EMBL/GenBank/DDBJ databases">
        <title>Actinomadura sp. nov. CYP1-5 isolated from mountain soil.</title>
        <authorList>
            <person name="Songsumanus A."/>
            <person name="Kuncharoen N."/>
            <person name="Kudo T."/>
            <person name="Yuki M."/>
            <person name="Igarashi Y."/>
            <person name="Tanasupawat S."/>
        </authorList>
    </citation>
    <scope>NUCLEOTIDE SEQUENCE [LARGE SCALE GENOMIC DNA]</scope>
    <source>
        <strain evidence="2 3">JCM 14158</strain>
    </source>
</reference>
<evidence type="ECO:0000256" key="1">
    <source>
        <dbReference type="SAM" id="MobiDB-lite"/>
    </source>
</evidence>
<evidence type="ECO:0000313" key="3">
    <source>
        <dbReference type="Proteomes" id="UP000323380"/>
    </source>
</evidence>